<evidence type="ECO:0000313" key="2">
    <source>
        <dbReference type="EMBL" id="SFI98605.1"/>
    </source>
</evidence>
<dbReference type="AlphaFoldDB" id="A0A1I3MPF7"/>
<gene>
    <name evidence="2" type="ORF">SAMN03080618_01820</name>
</gene>
<feature type="transmembrane region" description="Helical" evidence="1">
    <location>
        <begin position="110"/>
        <end position="134"/>
    </location>
</feature>
<dbReference type="PANTHER" id="PTHR41795:SF1">
    <property type="entry name" value="EXOPOLYSACCHARIDE SYNTHESIS PROTEIN"/>
    <property type="match status" value="1"/>
</dbReference>
<dbReference type="Proteomes" id="UP000242763">
    <property type="component" value="Unassembled WGS sequence"/>
</dbReference>
<dbReference type="EMBL" id="FORF01000009">
    <property type="protein sequence ID" value="SFI98605.1"/>
    <property type="molecule type" value="Genomic_DNA"/>
</dbReference>
<evidence type="ECO:0000256" key="1">
    <source>
        <dbReference type="SAM" id="Phobius"/>
    </source>
</evidence>
<name>A0A1I3MPF7_9HYPH</name>
<keyword evidence="1" id="KW-0472">Membrane</keyword>
<feature type="transmembrane region" description="Helical" evidence="1">
    <location>
        <begin position="171"/>
        <end position="196"/>
    </location>
</feature>
<evidence type="ECO:0000313" key="3">
    <source>
        <dbReference type="Proteomes" id="UP000242763"/>
    </source>
</evidence>
<dbReference type="PANTHER" id="PTHR41795">
    <property type="entry name" value="EXOPOLYSACCHARIDE SYNTHESIS PROTEIN"/>
    <property type="match status" value="1"/>
</dbReference>
<dbReference type="PIRSF" id="PIRSF033239">
    <property type="entry name" value="ExoD"/>
    <property type="match status" value="1"/>
</dbReference>
<organism evidence="2 3">
    <name type="scientific">Aquamicrobium aerolatum DSM 21857</name>
    <dbReference type="NCBI Taxonomy" id="1121003"/>
    <lineage>
        <taxon>Bacteria</taxon>
        <taxon>Pseudomonadati</taxon>
        <taxon>Pseudomonadota</taxon>
        <taxon>Alphaproteobacteria</taxon>
        <taxon>Hyphomicrobiales</taxon>
        <taxon>Phyllobacteriaceae</taxon>
        <taxon>Aerobium</taxon>
    </lineage>
</organism>
<protein>
    <submittedName>
        <fullName evidence="2">Uncharacterized conserved protein</fullName>
    </submittedName>
</protein>
<sequence>MRQALSRVILSMTGTTTSLRDFLAAIGDHGPLLLSALLCVPFLIPVSIPGVSTVFALAILMLAIGVTLNRTPWLPKQILDRRIDAQKLRRVLERGDTILARLETFSRQRISLLTNGVLAGRINGLAIIAGALLLMLPLGLVPFSNTLPAIAILLIALGASQRDGALVIGGYLMLLATCIYFVTLAYLAFVAGNGIASMFSGG</sequence>
<accession>A0A1I3MPF7</accession>
<proteinExistence type="predicted"/>
<dbReference type="Pfam" id="PF06055">
    <property type="entry name" value="ExoD"/>
    <property type="match status" value="1"/>
</dbReference>
<dbReference type="RefSeq" id="WP_244523210.1">
    <property type="nucleotide sequence ID" value="NZ_FORF01000009.1"/>
</dbReference>
<keyword evidence="3" id="KW-1185">Reference proteome</keyword>
<feature type="transmembrane region" description="Helical" evidence="1">
    <location>
        <begin position="50"/>
        <end position="68"/>
    </location>
</feature>
<dbReference type="InterPro" id="IPR010331">
    <property type="entry name" value="ExoD"/>
</dbReference>
<feature type="transmembrane region" description="Helical" evidence="1">
    <location>
        <begin position="140"/>
        <end position="159"/>
    </location>
</feature>
<keyword evidence="1" id="KW-0812">Transmembrane</keyword>
<dbReference type="STRING" id="1121003.SAMN03080618_01820"/>
<feature type="transmembrane region" description="Helical" evidence="1">
    <location>
        <begin position="21"/>
        <end position="44"/>
    </location>
</feature>
<reference evidence="3" key="1">
    <citation type="submission" date="2016-10" db="EMBL/GenBank/DDBJ databases">
        <authorList>
            <person name="Varghese N."/>
            <person name="Submissions S."/>
        </authorList>
    </citation>
    <scope>NUCLEOTIDE SEQUENCE [LARGE SCALE GENOMIC DNA]</scope>
    <source>
        <strain evidence="3">DSM 21857</strain>
    </source>
</reference>
<keyword evidence="1" id="KW-1133">Transmembrane helix</keyword>